<dbReference type="PROSITE" id="PS51257">
    <property type="entry name" value="PROKAR_LIPOPROTEIN"/>
    <property type="match status" value="1"/>
</dbReference>
<dbReference type="RefSeq" id="WP_127030637.1">
    <property type="nucleotide sequence ID" value="NZ_RYFG02000067.1"/>
</dbReference>
<dbReference type="Pfam" id="PF19489">
    <property type="entry name" value="SLT_4"/>
    <property type="match status" value="1"/>
</dbReference>
<protein>
    <recommendedName>
        <fullName evidence="2">Transglycosylase SLT domain-containing protein</fullName>
    </recommendedName>
</protein>
<organism evidence="3 4">
    <name type="scientific">Candidatus Methylobacter oryzae</name>
    <dbReference type="NCBI Taxonomy" id="2497749"/>
    <lineage>
        <taxon>Bacteria</taxon>
        <taxon>Pseudomonadati</taxon>
        <taxon>Pseudomonadota</taxon>
        <taxon>Gammaproteobacteria</taxon>
        <taxon>Methylococcales</taxon>
        <taxon>Methylococcaceae</taxon>
        <taxon>Methylobacter</taxon>
    </lineage>
</organism>
<feature type="domain" description="Transglycosylase SLT" evidence="2">
    <location>
        <begin position="5"/>
        <end position="187"/>
    </location>
</feature>
<dbReference type="EMBL" id="RYFG02000067">
    <property type="protein sequence ID" value="TRW98518.1"/>
    <property type="molecule type" value="Genomic_DNA"/>
</dbReference>
<gene>
    <name evidence="3" type="ORF">EKO24_007190</name>
</gene>
<dbReference type="InterPro" id="IPR045795">
    <property type="entry name" value="SLT_4"/>
</dbReference>
<name>A0ABY3CCE1_9GAMM</name>
<sequence length="199" mass="22678">MKKLLILLLLSILSACTALPPKNADNICSTFREKEDWYDDAKNSFEKWGVPIHIQMAIMHQESHFVADAEPPRPWLLGFIPLPRESSAYGYAQAKDDTWDNYQDKAGGWGADRDEFADAADFIGWYCNISYARLGISKSDAKNLYLAYHEGHGGYQRKSYLQKAGLVQIANKVAKRAKLFQSQLSECQGDLENKGWFFW</sequence>
<dbReference type="CDD" id="cd00442">
    <property type="entry name" value="Lyz-like"/>
    <property type="match status" value="1"/>
</dbReference>
<evidence type="ECO:0000313" key="3">
    <source>
        <dbReference type="EMBL" id="TRW98518.1"/>
    </source>
</evidence>
<feature type="signal peptide" evidence="1">
    <location>
        <begin position="1"/>
        <end position="18"/>
    </location>
</feature>
<dbReference type="SUPFAM" id="SSF53955">
    <property type="entry name" value="Lysozyme-like"/>
    <property type="match status" value="1"/>
</dbReference>
<evidence type="ECO:0000259" key="2">
    <source>
        <dbReference type="Pfam" id="PF19489"/>
    </source>
</evidence>
<dbReference type="Gene3D" id="1.10.530.10">
    <property type="match status" value="1"/>
</dbReference>
<feature type="chain" id="PRO_5047036133" description="Transglycosylase SLT domain-containing protein" evidence="1">
    <location>
        <begin position="19"/>
        <end position="199"/>
    </location>
</feature>
<keyword evidence="1" id="KW-0732">Signal</keyword>
<evidence type="ECO:0000313" key="4">
    <source>
        <dbReference type="Proteomes" id="UP000733744"/>
    </source>
</evidence>
<proteinExistence type="predicted"/>
<accession>A0ABY3CCE1</accession>
<comment type="caution">
    <text evidence="3">The sequence shown here is derived from an EMBL/GenBank/DDBJ whole genome shotgun (WGS) entry which is preliminary data.</text>
</comment>
<keyword evidence="4" id="KW-1185">Reference proteome</keyword>
<dbReference type="Proteomes" id="UP000733744">
    <property type="component" value="Unassembled WGS sequence"/>
</dbReference>
<reference evidence="3 4" key="1">
    <citation type="journal article" date="2019" name="Antonie Van Leeuwenhoek">
        <title>Description of 'Ca. Methylobacter oryzae' KRF1, a novel species from the environmentally important Methylobacter clade 2.</title>
        <authorList>
            <person name="Khatri K."/>
            <person name="Mohite J.A."/>
            <person name="Pandit P.S."/>
            <person name="Bahulikar R."/>
            <person name="Rahalkar M.C."/>
        </authorList>
    </citation>
    <scope>NUCLEOTIDE SEQUENCE [LARGE SCALE GENOMIC DNA]</scope>
    <source>
        <strain evidence="3 4">KRF1</strain>
    </source>
</reference>
<evidence type="ECO:0000256" key="1">
    <source>
        <dbReference type="SAM" id="SignalP"/>
    </source>
</evidence>
<dbReference type="InterPro" id="IPR023346">
    <property type="entry name" value="Lysozyme-like_dom_sf"/>
</dbReference>